<keyword evidence="4" id="KW-1185">Reference proteome</keyword>
<proteinExistence type="predicted"/>
<evidence type="ECO:0000259" key="2">
    <source>
        <dbReference type="Pfam" id="PF13280"/>
    </source>
</evidence>
<keyword evidence="1" id="KW-0812">Transmembrane</keyword>
<sequence length="271" mass="31495">MGETNIFWLIIMILLGGIFFWRHDRREKAKASRSYFDHTNQGFPRQGMLSDAERLQREIDRDCDALQVFAEDAARLVRTARNPKHAESDLKRIDHGAGELTERLIGKLARYEAGEFVDRSWARAVRSTAGRNAEAVLRDISLVREGIAKANRENWNPTPGEPWRGRQMNLVEDPARKPYNAESWDEVYNRSIGDDLEFWIQYADEDGVVTERTIRPKSIHLVRSESWVYIKADCSLRGADRTFRSDRIQAARNLKTNRPIKDLGQYLRSRY</sequence>
<dbReference type="AlphaFoldDB" id="A0A1W2EKE3"/>
<dbReference type="EMBL" id="FWXR01000027">
    <property type="protein sequence ID" value="SMD10154.1"/>
    <property type="molecule type" value="Genomic_DNA"/>
</dbReference>
<evidence type="ECO:0000313" key="3">
    <source>
        <dbReference type="EMBL" id="SMD10154.1"/>
    </source>
</evidence>
<evidence type="ECO:0000313" key="4">
    <source>
        <dbReference type="Proteomes" id="UP000192656"/>
    </source>
</evidence>
<feature type="domain" description="WYL" evidence="2">
    <location>
        <begin position="192"/>
        <end position="252"/>
    </location>
</feature>
<protein>
    <recommendedName>
        <fullName evidence="2">WYL domain-containing protein</fullName>
    </recommendedName>
</protein>
<accession>A0A1W2EKE3</accession>
<keyword evidence="1" id="KW-1133">Transmembrane helix</keyword>
<evidence type="ECO:0000256" key="1">
    <source>
        <dbReference type="SAM" id="Phobius"/>
    </source>
</evidence>
<organism evidence="3 4">
    <name type="scientific">Fulvimarina manganoxydans</name>
    <dbReference type="NCBI Taxonomy" id="937218"/>
    <lineage>
        <taxon>Bacteria</taxon>
        <taxon>Pseudomonadati</taxon>
        <taxon>Pseudomonadota</taxon>
        <taxon>Alphaproteobacteria</taxon>
        <taxon>Hyphomicrobiales</taxon>
        <taxon>Aurantimonadaceae</taxon>
        <taxon>Fulvimarina</taxon>
    </lineage>
</organism>
<dbReference type="OrthoDB" id="7173212at2"/>
<dbReference type="InterPro" id="IPR026881">
    <property type="entry name" value="WYL_dom"/>
</dbReference>
<reference evidence="3 4" key="1">
    <citation type="submission" date="2017-04" db="EMBL/GenBank/DDBJ databases">
        <authorList>
            <person name="Afonso C.L."/>
            <person name="Miller P.J."/>
            <person name="Scott M.A."/>
            <person name="Spackman E."/>
            <person name="Goraichik I."/>
            <person name="Dimitrov K.M."/>
            <person name="Suarez D.L."/>
            <person name="Swayne D.E."/>
        </authorList>
    </citation>
    <scope>NUCLEOTIDE SEQUENCE [LARGE SCALE GENOMIC DNA]</scope>
    <source>
        <strain evidence="3 4">CGMCC 1.10972</strain>
    </source>
</reference>
<dbReference type="Pfam" id="PF13280">
    <property type="entry name" value="WYL"/>
    <property type="match status" value="1"/>
</dbReference>
<keyword evidence="1" id="KW-0472">Membrane</keyword>
<gene>
    <name evidence="3" type="ORF">SAMN06297251_12742</name>
</gene>
<dbReference type="Proteomes" id="UP000192656">
    <property type="component" value="Unassembled WGS sequence"/>
</dbReference>
<name>A0A1W2EKE3_9HYPH</name>
<feature type="transmembrane region" description="Helical" evidence="1">
    <location>
        <begin position="6"/>
        <end position="23"/>
    </location>
</feature>
<dbReference type="RefSeq" id="WP_084412435.1">
    <property type="nucleotide sequence ID" value="NZ_FWXR01000027.1"/>
</dbReference>